<gene>
    <name evidence="2" type="ORF">GCM10012286_74410</name>
</gene>
<dbReference type="Proteomes" id="UP000656881">
    <property type="component" value="Unassembled WGS sequence"/>
</dbReference>
<accession>A0ABQ2MRL1</accession>
<dbReference type="RefSeq" id="WP_164320300.1">
    <property type="nucleotide sequence ID" value="NZ_BMNG01000021.1"/>
</dbReference>
<name>A0ABQ2MRL1_9ACTN</name>
<feature type="region of interest" description="Disordered" evidence="1">
    <location>
        <begin position="32"/>
        <end position="59"/>
    </location>
</feature>
<dbReference type="EMBL" id="BMNG01000021">
    <property type="protein sequence ID" value="GGO57491.1"/>
    <property type="molecule type" value="Genomic_DNA"/>
</dbReference>
<sequence>MFEYELHQLRTAELAEAAQQRRLVREARQARKALRNRGGHETGGRVIPARATNRYTRAA</sequence>
<evidence type="ECO:0000256" key="1">
    <source>
        <dbReference type="SAM" id="MobiDB-lite"/>
    </source>
</evidence>
<comment type="caution">
    <text evidence="2">The sequence shown here is derived from an EMBL/GenBank/DDBJ whole genome shotgun (WGS) entry which is preliminary data.</text>
</comment>
<evidence type="ECO:0000313" key="2">
    <source>
        <dbReference type="EMBL" id="GGO57491.1"/>
    </source>
</evidence>
<keyword evidence="3" id="KW-1185">Reference proteome</keyword>
<evidence type="ECO:0000313" key="3">
    <source>
        <dbReference type="Proteomes" id="UP000656881"/>
    </source>
</evidence>
<protein>
    <submittedName>
        <fullName evidence="2">Uncharacterized protein</fullName>
    </submittedName>
</protein>
<organism evidence="2 3">
    <name type="scientific">Streptomyces lasiicapitis</name>
    <dbReference type="NCBI Taxonomy" id="1923961"/>
    <lineage>
        <taxon>Bacteria</taxon>
        <taxon>Bacillati</taxon>
        <taxon>Actinomycetota</taxon>
        <taxon>Actinomycetes</taxon>
        <taxon>Kitasatosporales</taxon>
        <taxon>Streptomycetaceae</taxon>
        <taxon>Streptomyces</taxon>
    </lineage>
</organism>
<reference evidence="3" key="1">
    <citation type="journal article" date="2019" name="Int. J. Syst. Evol. Microbiol.">
        <title>The Global Catalogue of Microorganisms (GCM) 10K type strain sequencing project: providing services to taxonomists for standard genome sequencing and annotation.</title>
        <authorList>
            <consortium name="The Broad Institute Genomics Platform"/>
            <consortium name="The Broad Institute Genome Sequencing Center for Infectious Disease"/>
            <person name="Wu L."/>
            <person name="Ma J."/>
        </authorList>
    </citation>
    <scope>NUCLEOTIDE SEQUENCE [LARGE SCALE GENOMIC DNA]</scope>
    <source>
        <strain evidence="3">CGMCC 4.7349</strain>
    </source>
</reference>
<proteinExistence type="predicted"/>